<feature type="region of interest" description="Disordered" evidence="2">
    <location>
        <begin position="573"/>
        <end position="609"/>
    </location>
</feature>
<dbReference type="Gene3D" id="3.30.300.30">
    <property type="match status" value="1"/>
</dbReference>
<gene>
    <name evidence="4" type="ORF">Unknown280_2250</name>
</gene>
<dbReference type="Pfam" id="PF00501">
    <property type="entry name" value="AMP-binding"/>
    <property type="match status" value="1"/>
</dbReference>
<dbReference type="InterPro" id="IPR042099">
    <property type="entry name" value="ANL_N_sf"/>
</dbReference>
<feature type="compositionally biased region" description="Polar residues" evidence="2">
    <location>
        <begin position="623"/>
        <end position="632"/>
    </location>
</feature>
<dbReference type="PANTHER" id="PTHR43272">
    <property type="entry name" value="LONG-CHAIN-FATTY-ACID--COA LIGASE"/>
    <property type="match status" value="1"/>
</dbReference>
<dbReference type="PANTHER" id="PTHR43272:SF52">
    <property type="entry name" value="AMP-DEPENDENT SYNTHETASE_LIGASE DOMAIN-CONTAINING PROTEIN"/>
    <property type="match status" value="1"/>
</dbReference>
<protein>
    <recommendedName>
        <fullName evidence="3">AMP-dependent synthetase/ligase domain-containing protein</fullName>
    </recommendedName>
</protein>
<dbReference type="Gene3D" id="3.40.50.980">
    <property type="match status" value="2"/>
</dbReference>
<dbReference type="InterPro" id="IPR045851">
    <property type="entry name" value="AMP-bd_C_sf"/>
</dbReference>
<feature type="compositionally biased region" description="Basic and acidic residues" evidence="2">
    <location>
        <begin position="781"/>
        <end position="793"/>
    </location>
</feature>
<dbReference type="InterPro" id="IPR020845">
    <property type="entry name" value="AMP-binding_CS"/>
</dbReference>
<feature type="region of interest" description="Disordered" evidence="2">
    <location>
        <begin position="684"/>
        <end position="793"/>
    </location>
</feature>
<comment type="catalytic activity">
    <reaction evidence="1">
        <text>a long-chain fatty acid + ATP + CoA = a long-chain fatty acyl-CoA + AMP + diphosphate</text>
        <dbReference type="Rhea" id="RHEA:15421"/>
        <dbReference type="ChEBI" id="CHEBI:30616"/>
        <dbReference type="ChEBI" id="CHEBI:33019"/>
        <dbReference type="ChEBI" id="CHEBI:57287"/>
        <dbReference type="ChEBI" id="CHEBI:57560"/>
        <dbReference type="ChEBI" id="CHEBI:83139"/>
        <dbReference type="ChEBI" id="CHEBI:456215"/>
        <dbReference type="EC" id="6.2.1.3"/>
    </reaction>
    <physiologicalReaction direction="left-to-right" evidence="1">
        <dbReference type="Rhea" id="RHEA:15422"/>
    </physiologicalReaction>
</comment>
<sequence length="793" mass="87972">MKPIRKEVSWKFLDEYRGKVFDSEWPTLPQMFHISQMRYGERPCFVDFEGAGGAKQTYTYDEAWQKIDTLAHWMMASGIKKGDHVAVSGKNSPEWAVVFFASMLAGAVAIPLDYALHENEIENLLKAAKPKMLFVDEEKFQHFSAAKKSMKIFSLSPKEEKSFIYNLKSTKNEIPFPEVSQEDTAAILFTSGTTGVPKGVMLSHKNLVSDCFIAQQNLILYPEDVFYNLLPIHHAYTMQAALICPLSMGCSIVFGKSMAVSRLLKELDEGKITVMLGVPLLYNKVYSGIKKGIAAKGKAAEILVNGLMGICYGIRKITGKNIGRHLLRSVLEAAHFSTMRVAICGGGPLAPSVFKAYNSLGIDFIQGYGLTETSPIVTLNPLEHFKIESIGMDFSPYEEIKILCPNEDGIGEIAIKGPMVMQGYYNMPEETAEMFTPDGFLKTGDLGWMDSEHYVMLSGRAKNLIVTEGGKNVYPEEIEDAFQLYYDVEQIMVRGYVANETTKSEQIEALIYPSDDLIKRLGVSRDDILGNFKVCDEMKIIVDKVNKTLQPYARISKITILSEPLEMTTTRKIKRGNVGKDSQKSDDSLAIKNSAEESQVATEKVEKDEKAEELAIKTKNIASTRRTSSAKKSQVAIEKEEKNDELAIKKPAPKKSATAKNSVAIKKLAEKENSSEKEQLAIKTKNIASAKKNPPKQSQTAAKKVEKTEDLAMKKTTAKKSQVAIKKDEKVATKKSPKKSAATKNSVAIKKSAEKEDVSEKEELAIKSKNIASAKQNSAKKSQDDEAGKKTRK</sequence>
<dbReference type="EMBL" id="MN577574">
    <property type="protein sequence ID" value="QGT51533.1"/>
    <property type="molecule type" value="Genomic_DNA"/>
</dbReference>
<dbReference type="PROSITE" id="PS00455">
    <property type="entry name" value="AMP_BINDING"/>
    <property type="match status" value="1"/>
</dbReference>
<proteinExistence type="predicted"/>
<evidence type="ECO:0000313" key="4">
    <source>
        <dbReference type="EMBL" id="QGT51533.1"/>
    </source>
</evidence>
<feature type="region of interest" description="Disordered" evidence="2">
    <location>
        <begin position="623"/>
        <end position="662"/>
    </location>
</feature>
<dbReference type="GO" id="GO:0016020">
    <property type="term" value="C:membrane"/>
    <property type="evidence" value="ECO:0007669"/>
    <property type="project" value="TreeGrafter"/>
</dbReference>
<name>A0A650EPA3_9SPIO</name>
<feature type="compositionally biased region" description="Polar residues" evidence="2">
    <location>
        <begin position="770"/>
        <end position="780"/>
    </location>
</feature>
<dbReference type="GO" id="GO:0004467">
    <property type="term" value="F:long-chain fatty acid-CoA ligase activity"/>
    <property type="evidence" value="ECO:0007669"/>
    <property type="project" value="UniProtKB-EC"/>
</dbReference>
<feature type="compositionally biased region" description="Basic and acidic residues" evidence="2">
    <location>
        <begin position="637"/>
        <end position="648"/>
    </location>
</feature>
<dbReference type="InterPro" id="IPR000873">
    <property type="entry name" value="AMP-dep_synth/lig_dom"/>
</dbReference>
<dbReference type="SUPFAM" id="SSF56801">
    <property type="entry name" value="Acetyl-CoA synthetase-like"/>
    <property type="match status" value="1"/>
</dbReference>
<evidence type="ECO:0000256" key="2">
    <source>
        <dbReference type="SAM" id="MobiDB-lite"/>
    </source>
</evidence>
<feature type="domain" description="AMP-dependent synthetase/ligase" evidence="3">
    <location>
        <begin position="37"/>
        <end position="425"/>
    </location>
</feature>
<accession>A0A650EPA3</accession>
<evidence type="ECO:0000259" key="3">
    <source>
        <dbReference type="Pfam" id="PF00501"/>
    </source>
</evidence>
<evidence type="ECO:0000256" key="1">
    <source>
        <dbReference type="ARBA" id="ARBA00024484"/>
    </source>
</evidence>
<dbReference type="Gene3D" id="3.40.50.12780">
    <property type="entry name" value="N-terminal domain of ligase-like"/>
    <property type="match status" value="1"/>
</dbReference>
<feature type="compositionally biased region" description="Basic and acidic residues" evidence="2">
    <location>
        <begin position="703"/>
        <end position="713"/>
    </location>
</feature>
<organism evidence="4">
    <name type="scientific">uncultured Spirochaetaceae bacterium</name>
    <dbReference type="NCBI Taxonomy" id="201186"/>
    <lineage>
        <taxon>Bacteria</taxon>
        <taxon>Pseudomonadati</taxon>
        <taxon>Spirochaetota</taxon>
        <taxon>Spirochaetia</taxon>
        <taxon>Spirochaetales</taxon>
        <taxon>Spirochaetaceae</taxon>
        <taxon>environmental samples</taxon>
    </lineage>
</organism>
<reference evidence="4" key="1">
    <citation type="journal article" date="2020" name="J. ISSAAS">
        <title>Lactobacilli and other gastrointestinal microbiota of Peromyscus leucopus, reservoir host for agents of Lyme disease and other zoonoses in North America.</title>
        <authorList>
            <person name="Milovic A."/>
            <person name="Bassam K."/>
            <person name="Shao H."/>
            <person name="Chatzistamou I."/>
            <person name="Tufts D.M."/>
            <person name="Diuk-Wasser M."/>
            <person name="Barbour A.G."/>
        </authorList>
    </citation>
    <scope>NUCLEOTIDE SEQUENCE</scope>
    <source>
        <strain evidence="4">LL50</strain>
    </source>
</reference>
<dbReference type="AlphaFoldDB" id="A0A650EPA3"/>
<feature type="compositionally biased region" description="Basic and acidic residues" evidence="2">
    <location>
        <begin position="751"/>
        <end position="766"/>
    </location>
</feature>